<dbReference type="Proteomes" id="UP000622648">
    <property type="component" value="Unassembled WGS sequence"/>
</dbReference>
<reference evidence="5" key="2">
    <citation type="journal article" date="2019" name="Int. J. Syst. Evol. Microbiol.">
        <title>The Global Catalogue of Microorganisms (GCM) 10K type strain sequencing project: providing services to taxonomists for standard genome sequencing and annotation.</title>
        <authorList>
            <consortium name="The Broad Institute Genomics Platform"/>
            <consortium name="The Broad Institute Genome Sequencing Center for Infectious Disease"/>
            <person name="Wu L."/>
            <person name="Ma J."/>
        </authorList>
    </citation>
    <scope>NUCLEOTIDE SEQUENCE [LARGE SCALE GENOMIC DNA]</scope>
    <source>
        <strain evidence="5">CGMCC 1.15644</strain>
    </source>
</reference>
<sequence>MKQFSFFSRTTCLTATLVILTVSTFAQNVKTTSTAFDTYEHVNGNELIKKMILAKHELNKNRNAKSAISANFSAPQYILNRDNPTVISFDGLDYLVQNNCVLAVKGLNLSDDALSQITEKLCFLDQVQFDYHEKINRAYCNGNENSQKIRNLNKWYLLTLRIISTTVNDFASLAKKYDAASFAKLLVKLPVPNLDAVATPTMAQSVVRLAK</sequence>
<feature type="signal peptide" evidence="1">
    <location>
        <begin position="1"/>
        <end position="26"/>
    </location>
</feature>
<accession>A0A4R2HJD3</accession>
<proteinExistence type="predicted"/>
<dbReference type="Proteomes" id="UP000295684">
    <property type="component" value="Unassembled WGS sequence"/>
</dbReference>
<dbReference type="OrthoDB" id="762409at2"/>
<evidence type="ECO:0000313" key="3">
    <source>
        <dbReference type="EMBL" id="TCO27133.1"/>
    </source>
</evidence>
<dbReference type="RefSeq" id="WP_132531660.1">
    <property type="nucleotide sequence ID" value="NZ_BMJO01000004.1"/>
</dbReference>
<dbReference type="AlphaFoldDB" id="A0A4R2HJD3"/>
<keyword evidence="1" id="KW-0732">Signal</keyword>
<dbReference type="EMBL" id="SLWO01000003">
    <property type="protein sequence ID" value="TCO27133.1"/>
    <property type="molecule type" value="Genomic_DNA"/>
</dbReference>
<keyword evidence="5" id="KW-1185">Reference proteome</keyword>
<reference evidence="3 4" key="3">
    <citation type="submission" date="2019-03" db="EMBL/GenBank/DDBJ databases">
        <title>Genomic Encyclopedia of Type Strains, Phase IV (KMG-IV): sequencing the most valuable type-strain genomes for metagenomic binning, comparative biology and taxonomic classification.</title>
        <authorList>
            <person name="Goeker M."/>
        </authorList>
    </citation>
    <scope>NUCLEOTIDE SEQUENCE [LARGE SCALE GENOMIC DNA]</scope>
    <source>
        <strain evidence="3 4">DSM 103236</strain>
    </source>
</reference>
<comment type="caution">
    <text evidence="3">The sequence shown here is derived from an EMBL/GenBank/DDBJ whole genome shotgun (WGS) entry which is preliminary data.</text>
</comment>
<dbReference type="EMBL" id="BMJO01000004">
    <property type="protein sequence ID" value="GGE59164.1"/>
    <property type="molecule type" value="Genomic_DNA"/>
</dbReference>
<evidence type="ECO:0000256" key="1">
    <source>
        <dbReference type="SAM" id="SignalP"/>
    </source>
</evidence>
<protein>
    <submittedName>
        <fullName evidence="3">Uncharacterized protein</fullName>
    </submittedName>
</protein>
<evidence type="ECO:0000313" key="5">
    <source>
        <dbReference type="Proteomes" id="UP000622648"/>
    </source>
</evidence>
<evidence type="ECO:0000313" key="4">
    <source>
        <dbReference type="Proteomes" id="UP000295684"/>
    </source>
</evidence>
<reference evidence="2" key="4">
    <citation type="submission" date="2024-05" db="EMBL/GenBank/DDBJ databases">
        <authorList>
            <person name="Sun Q."/>
            <person name="Zhou Y."/>
        </authorList>
    </citation>
    <scope>NUCLEOTIDE SEQUENCE</scope>
    <source>
        <strain evidence="2">CGMCC 1.15644</strain>
    </source>
</reference>
<reference evidence="2" key="1">
    <citation type="journal article" date="2014" name="Int. J. Syst. Evol. Microbiol.">
        <title>Complete genome of a new Firmicutes species belonging to the dominant human colonic microbiota ('Ruminococcus bicirculans') reveals two chromosomes and a selective capacity to utilize plant glucans.</title>
        <authorList>
            <consortium name="NISC Comparative Sequencing Program"/>
            <person name="Wegmann U."/>
            <person name="Louis P."/>
            <person name="Goesmann A."/>
            <person name="Henrissat B."/>
            <person name="Duncan S.H."/>
            <person name="Flint H.J."/>
        </authorList>
    </citation>
    <scope>NUCLEOTIDE SEQUENCE</scope>
    <source>
        <strain evidence="2">CGMCC 1.15644</strain>
    </source>
</reference>
<organism evidence="3 4">
    <name type="scientific">Pedobacter psychrotolerans</name>
    <dbReference type="NCBI Taxonomy" id="1843235"/>
    <lineage>
        <taxon>Bacteria</taxon>
        <taxon>Pseudomonadati</taxon>
        <taxon>Bacteroidota</taxon>
        <taxon>Sphingobacteriia</taxon>
        <taxon>Sphingobacteriales</taxon>
        <taxon>Sphingobacteriaceae</taxon>
        <taxon>Pedobacter</taxon>
    </lineage>
</organism>
<name>A0A4R2HJD3_9SPHI</name>
<evidence type="ECO:0000313" key="2">
    <source>
        <dbReference type="EMBL" id="GGE59164.1"/>
    </source>
</evidence>
<feature type="chain" id="PRO_5020841592" evidence="1">
    <location>
        <begin position="27"/>
        <end position="211"/>
    </location>
</feature>
<gene>
    <name evidence="3" type="ORF">EV200_103467</name>
    <name evidence="2" type="ORF">GCM10011413_27020</name>
</gene>